<evidence type="ECO:0000313" key="2">
    <source>
        <dbReference type="EMBL" id="MPC74207.1"/>
    </source>
</evidence>
<gene>
    <name evidence="2" type="ORF">E2C01_068559</name>
</gene>
<reference evidence="2 3" key="1">
    <citation type="submission" date="2019-05" db="EMBL/GenBank/DDBJ databases">
        <title>Another draft genome of Portunus trituberculatus and its Hox gene families provides insights of decapod evolution.</title>
        <authorList>
            <person name="Jeong J.-H."/>
            <person name="Song I."/>
            <person name="Kim S."/>
            <person name="Choi T."/>
            <person name="Kim D."/>
            <person name="Ryu S."/>
            <person name="Kim W."/>
        </authorList>
    </citation>
    <scope>NUCLEOTIDE SEQUENCE [LARGE SCALE GENOMIC DNA]</scope>
    <source>
        <tissue evidence="2">Muscle</tissue>
    </source>
</reference>
<accession>A0A5B7HY69</accession>
<keyword evidence="3" id="KW-1185">Reference proteome</keyword>
<dbReference type="Proteomes" id="UP000324222">
    <property type="component" value="Unassembled WGS sequence"/>
</dbReference>
<name>A0A5B7HY69_PORTR</name>
<dbReference type="AlphaFoldDB" id="A0A5B7HY69"/>
<feature type="region of interest" description="Disordered" evidence="1">
    <location>
        <begin position="38"/>
        <end position="60"/>
    </location>
</feature>
<proteinExistence type="predicted"/>
<dbReference type="EMBL" id="VSRR010038453">
    <property type="protein sequence ID" value="MPC74207.1"/>
    <property type="molecule type" value="Genomic_DNA"/>
</dbReference>
<sequence>MRVVAVVGVVGGNVLVRGVTLVVSKGVVGGWGCEGRCGGPKLDPGGEWSSGERSGKEEEE</sequence>
<protein>
    <submittedName>
        <fullName evidence="2">Uncharacterized protein</fullName>
    </submittedName>
</protein>
<comment type="caution">
    <text evidence="2">The sequence shown here is derived from an EMBL/GenBank/DDBJ whole genome shotgun (WGS) entry which is preliminary data.</text>
</comment>
<organism evidence="2 3">
    <name type="scientific">Portunus trituberculatus</name>
    <name type="common">Swimming crab</name>
    <name type="synonym">Neptunus trituberculatus</name>
    <dbReference type="NCBI Taxonomy" id="210409"/>
    <lineage>
        <taxon>Eukaryota</taxon>
        <taxon>Metazoa</taxon>
        <taxon>Ecdysozoa</taxon>
        <taxon>Arthropoda</taxon>
        <taxon>Crustacea</taxon>
        <taxon>Multicrustacea</taxon>
        <taxon>Malacostraca</taxon>
        <taxon>Eumalacostraca</taxon>
        <taxon>Eucarida</taxon>
        <taxon>Decapoda</taxon>
        <taxon>Pleocyemata</taxon>
        <taxon>Brachyura</taxon>
        <taxon>Eubrachyura</taxon>
        <taxon>Portunoidea</taxon>
        <taxon>Portunidae</taxon>
        <taxon>Portuninae</taxon>
        <taxon>Portunus</taxon>
    </lineage>
</organism>
<evidence type="ECO:0000313" key="3">
    <source>
        <dbReference type="Proteomes" id="UP000324222"/>
    </source>
</evidence>
<evidence type="ECO:0000256" key="1">
    <source>
        <dbReference type="SAM" id="MobiDB-lite"/>
    </source>
</evidence>